<organism evidence="1 2">
    <name type="scientific">Pyrenophora tritici-repentis</name>
    <dbReference type="NCBI Taxonomy" id="45151"/>
    <lineage>
        <taxon>Eukaryota</taxon>
        <taxon>Fungi</taxon>
        <taxon>Dikarya</taxon>
        <taxon>Ascomycota</taxon>
        <taxon>Pezizomycotina</taxon>
        <taxon>Dothideomycetes</taxon>
        <taxon>Pleosporomycetidae</taxon>
        <taxon>Pleosporales</taxon>
        <taxon>Pleosporineae</taxon>
        <taxon>Pleosporaceae</taxon>
        <taxon>Pyrenophora</taxon>
    </lineage>
</organism>
<sequence length="146" mass="15906">MTTSGHTLFASWISCSLRKPCESQQAATPRRMTTAWGKVQGSYSSSGLVIAGDDYLLLLDCQWDCLERWILVLKDAGVEAVLWSGAEFALLIAQAQSHMGMSTYIVLHDTRHGISTGWLRVMNGRNPPPIGHERYGVGGLGPSAKT</sequence>
<proteinExistence type="predicted"/>
<name>A0A922N9I2_9PLEO</name>
<dbReference type="Proteomes" id="UP000249757">
    <property type="component" value="Unassembled WGS sequence"/>
</dbReference>
<dbReference type="EMBL" id="NRDI02000018">
    <property type="protein sequence ID" value="KAI1510136.1"/>
    <property type="molecule type" value="Genomic_DNA"/>
</dbReference>
<reference evidence="2" key="1">
    <citation type="journal article" date="2022" name="Microb. Genom.">
        <title>A global pangenome for the wheat fungal pathogen Pyrenophora tritici-repentis and prediction of effector protein structural homology.</title>
        <authorList>
            <person name="Moolhuijzen P.M."/>
            <person name="See P.T."/>
            <person name="Shi G."/>
            <person name="Powell H.R."/>
            <person name="Cockram J."/>
            <person name="Jorgensen L.N."/>
            <person name="Benslimane H."/>
            <person name="Strelkov S.E."/>
            <person name="Turner J."/>
            <person name="Liu Z."/>
            <person name="Moffat C.S."/>
        </authorList>
    </citation>
    <scope>NUCLEOTIDE SEQUENCE [LARGE SCALE GENOMIC DNA]</scope>
</reference>
<gene>
    <name evidence="1" type="ORF">Ptr86124_011174</name>
</gene>
<evidence type="ECO:0000313" key="2">
    <source>
        <dbReference type="Proteomes" id="UP000249757"/>
    </source>
</evidence>
<comment type="caution">
    <text evidence="1">The sequence shown here is derived from an EMBL/GenBank/DDBJ whole genome shotgun (WGS) entry which is preliminary data.</text>
</comment>
<accession>A0A922N9I2</accession>
<keyword evidence="2" id="KW-1185">Reference proteome</keyword>
<protein>
    <submittedName>
        <fullName evidence="1">DNA/RNA polymerase</fullName>
    </submittedName>
</protein>
<evidence type="ECO:0000313" key="1">
    <source>
        <dbReference type="EMBL" id="KAI1510136.1"/>
    </source>
</evidence>
<dbReference type="AlphaFoldDB" id="A0A922N9I2"/>